<gene>
    <name evidence="7" type="ORF">NKR23_g6610</name>
</gene>
<comment type="similarity">
    <text evidence="2">Belongs to the MSOX/MTOX family.</text>
</comment>
<dbReference type="PANTHER" id="PTHR10961">
    <property type="entry name" value="PEROXISOMAL SARCOSINE OXIDASE"/>
    <property type="match status" value="1"/>
</dbReference>
<comment type="caution">
    <text evidence="7">The sequence shown here is derived from an EMBL/GenBank/DDBJ whole genome shotgun (WGS) entry which is preliminary data.</text>
</comment>
<dbReference type="Pfam" id="PF01266">
    <property type="entry name" value="DAO"/>
    <property type="match status" value="1"/>
</dbReference>
<dbReference type="Gene3D" id="3.30.9.10">
    <property type="entry name" value="D-Amino Acid Oxidase, subunit A, domain 2"/>
    <property type="match status" value="1"/>
</dbReference>
<evidence type="ECO:0000313" key="8">
    <source>
        <dbReference type="Proteomes" id="UP001174694"/>
    </source>
</evidence>
<evidence type="ECO:0000256" key="2">
    <source>
        <dbReference type="ARBA" id="ARBA00010989"/>
    </source>
</evidence>
<accession>A0AA38VS89</accession>
<evidence type="ECO:0000259" key="6">
    <source>
        <dbReference type="Pfam" id="PF01266"/>
    </source>
</evidence>
<comment type="cofactor">
    <cofactor evidence="1">
        <name>FAD</name>
        <dbReference type="ChEBI" id="CHEBI:57692"/>
    </cofactor>
</comment>
<dbReference type="GO" id="GO:0008115">
    <property type="term" value="F:sarcosine oxidase activity"/>
    <property type="evidence" value="ECO:0007669"/>
    <property type="project" value="TreeGrafter"/>
</dbReference>
<dbReference type="GO" id="GO:0051698">
    <property type="term" value="F:saccharopine oxidase activity"/>
    <property type="evidence" value="ECO:0007669"/>
    <property type="project" value="TreeGrafter"/>
</dbReference>
<keyword evidence="5" id="KW-0560">Oxidoreductase</keyword>
<dbReference type="InterPro" id="IPR006076">
    <property type="entry name" value="FAD-dep_OxRdtase"/>
</dbReference>
<dbReference type="InterPro" id="IPR036188">
    <property type="entry name" value="FAD/NAD-bd_sf"/>
</dbReference>
<dbReference type="InterPro" id="IPR045170">
    <property type="entry name" value="MTOX"/>
</dbReference>
<evidence type="ECO:0000313" key="7">
    <source>
        <dbReference type="EMBL" id="KAJ9143399.1"/>
    </source>
</evidence>
<dbReference type="EMBL" id="JANBVO010000019">
    <property type="protein sequence ID" value="KAJ9143399.1"/>
    <property type="molecule type" value="Genomic_DNA"/>
</dbReference>
<keyword evidence="8" id="KW-1185">Reference proteome</keyword>
<evidence type="ECO:0000256" key="5">
    <source>
        <dbReference type="ARBA" id="ARBA00023002"/>
    </source>
</evidence>
<protein>
    <submittedName>
        <fullName evidence="7">FAD dependent oxidoreductase</fullName>
    </submittedName>
</protein>
<keyword evidence="3" id="KW-0285">Flavoprotein</keyword>
<evidence type="ECO:0000256" key="1">
    <source>
        <dbReference type="ARBA" id="ARBA00001974"/>
    </source>
</evidence>
<dbReference type="SUPFAM" id="SSF51905">
    <property type="entry name" value="FAD/NAD(P)-binding domain"/>
    <property type="match status" value="1"/>
</dbReference>
<feature type="domain" description="FAD dependent oxidoreductase" evidence="6">
    <location>
        <begin position="6"/>
        <end position="368"/>
    </location>
</feature>
<evidence type="ECO:0000256" key="3">
    <source>
        <dbReference type="ARBA" id="ARBA00022630"/>
    </source>
</evidence>
<keyword evidence="4" id="KW-0274">FAD</keyword>
<organism evidence="7 8">
    <name type="scientific">Pleurostoma richardsiae</name>
    <dbReference type="NCBI Taxonomy" id="41990"/>
    <lineage>
        <taxon>Eukaryota</taxon>
        <taxon>Fungi</taxon>
        <taxon>Dikarya</taxon>
        <taxon>Ascomycota</taxon>
        <taxon>Pezizomycotina</taxon>
        <taxon>Sordariomycetes</taxon>
        <taxon>Sordariomycetidae</taxon>
        <taxon>Calosphaeriales</taxon>
        <taxon>Pleurostomataceae</taxon>
        <taxon>Pleurostoma</taxon>
    </lineage>
</organism>
<sequence length="415" mass="46124">MQHHSRILILGGGTFGLSTAYHLAQAGYTNITILEKSASVPPSDSAGNDINKIVRAEYEDPFYSRLSLEAMEAWRKPPFAPYFRQVGCIWTYSDRATTASTNNLQRSLSTIQNHPMMKGQITPLQSRDDFRRTVPVFDGPMRWTGYLNAMAGYAHAADVLRALYSACLASGVRILSGDGVRELNYEGDRCVGVATQSGRQLRAELVIVALGASVVELLPQVRNQVIAKAWPIAHIQLSSKEAEKLRGIPITCAWDIGFLTEPDPRTNLMKLCPASGGYTNFDESGVSVPLEQNDFIPGREQARLRHLLRETLPALSERPFLKPKMCWCAETPDTNFVIDFVPGKRGLVVATGDSGHAFKFLPTVGIWVKSLIESEKQDVERWRWKEEQNAGGDAGWRLGETADLNNVEYEARQKL</sequence>
<dbReference type="Proteomes" id="UP001174694">
    <property type="component" value="Unassembled WGS sequence"/>
</dbReference>
<evidence type="ECO:0000256" key="4">
    <source>
        <dbReference type="ARBA" id="ARBA00022827"/>
    </source>
</evidence>
<name>A0AA38VS89_9PEZI</name>
<dbReference type="PRINTS" id="PR00420">
    <property type="entry name" value="RNGMNOXGNASE"/>
</dbReference>
<dbReference type="AlphaFoldDB" id="A0AA38VS89"/>
<dbReference type="GO" id="GO:0050660">
    <property type="term" value="F:flavin adenine dinucleotide binding"/>
    <property type="evidence" value="ECO:0007669"/>
    <property type="project" value="InterPro"/>
</dbReference>
<proteinExistence type="inferred from homology"/>
<dbReference type="PANTHER" id="PTHR10961:SF26">
    <property type="entry name" value="L-SACCHAROPINE OXIDASE"/>
    <property type="match status" value="1"/>
</dbReference>
<reference evidence="7" key="1">
    <citation type="submission" date="2022-07" db="EMBL/GenBank/DDBJ databases">
        <title>Fungi with potential for degradation of polypropylene.</title>
        <authorList>
            <person name="Gostincar C."/>
        </authorList>
    </citation>
    <scope>NUCLEOTIDE SEQUENCE</scope>
    <source>
        <strain evidence="7">EXF-13308</strain>
    </source>
</reference>
<dbReference type="Gene3D" id="3.50.50.60">
    <property type="entry name" value="FAD/NAD(P)-binding domain"/>
    <property type="match status" value="1"/>
</dbReference>